<dbReference type="HOGENOM" id="CLU_074091_0_0_3"/>
<dbReference type="OrthoDB" id="452682at2"/>
<protein>
    <submittedName>
        <fullName evidence="1">Uncharacterized protein</fullName>
    </submittedName>
</protein>
<dbReference type="KEGG" id="acy:Anacy_3361"/>
<dbReference type="STRING" id="272123.Anacy_3361"/>
<dbReference type="RefSeq" id="WP_015215390.1">
    <property type="nucleotide sequence ID" value="NC_019771.1"/>
</dbReference>
<organism evidence="1 2">
    <name type="scientific">Anabaena cylindrica (strain ATCC 27899 / PCC 7122)</name>
    <dbReference type="NCBI Taxonomy" id="272123"/>
    <lineage>
        <taxon>Bacteria</taxon>
        <taxon>Bacillati</taxon>
        <taxon>Cyanobacteriota</taxon>
        <taxon>Cyanophyceae</taxon>
        <taxon>Nostocales</taxon>
        <taxon>Nostocaceae</taxon>
        <taxon>Anabaena</taxon>
    </lineage>
</organism>
<keyword evidence="2" id="KW-1185">Reference proteome</keyword>
<dbReference type="AlphaFoldDB" id="K9ZJ28"/>
<dbReference type="Proteomes" id="UP000010474">
    <property type="component" value="Chromosome"/>
</dbReference>
<evidence type="ECO:0000313" key="1">
    <source>
        <dbReference type="EMBL" id="AFZ58764.1"/>
    </source>
</evidence>
<accession>K9ZJ28</accession>
<proteinExistence type="predicted"/>
<evidence type="ECO:0000313" key="2">
    <source>
        <dbReference type="Proteomes" id="UP000010474"/>
    </source>
</evidence>
<dbReference type="PATRIC" id="fig|272123.3.peg.3659"/>
<gene>
    <name evidence="1" type="ordered locus">Anacy_3361</name>
</gene>
<dbReference type="eggNOG" id="ENOG502ZAM6">
    <property type="taxonomic scope" value="Bacteria"/>
</dbReference>
<reference evidence="2" key="1">
    <citation type="journal article" date="2013" name="Proc. Natl. Acad. Sci. U.S.A.">
        <title>Improving the coverage of the cyanobacterial phylum using diversity-driven genome sequencing.</title>
        <authorList>
            <person name="Shih P.M."/>
            <person name="Wu D."/>
            <person name="Latifi A."/>
            <person name="Axen S.D."/>
            <person name="Fewer D.P."/>
            <person name="Talla E."/>
            <person name="Calteau A."/>
            <person name="Cai F."/>
            <person name="Tandeau de Marsac N."/>
            <person name="Rippka R."/>
            <person name="Herdman M."/>
            <person name="Sivonen K."/>
            <person name="Coursin T."/>
            <person name="Laurent T."/>
            <person name="Goodwin L."/>
            <person name="Nolan M."/>
            <person name="Davenport K.W."/>
            <person name="Han C.S."/>
            <person name="Rubin E.M."/>
            <person name="Eisen J.A."/>
            <person name="Woyke T."/>
            <person name="Gugger M."/>
            <person name="Kerfeld C.A."/>
        </authorList>
    </citation>
    <scope>NUCLEOTIDE SEQUENCE [LARGE SCALE GENOMIC DNA]</scope>
    <source>
        <strain evidence="2">ATCC 27899 / PCC 7122</strain>
    </source>
</reference>
<dbReference type="EMBL" id="CP003659">
    <property type="protein sequence ID" value="AFZ58764.1"/>
    <property type="molecule type" value="Genomic_DNA"/>
</dbReference>
<sequence>MLKFLRLVITTVVLSGLLLISQQVFAQTWIPVRGGIPFGISGMALINQKNDQLDFLIVHDNKKANQGRLAIISFHGKNQPKYLPLNWQKNIKQPIDLEALTSIPDTTNSDFIAVNSQGKAYHFRLDVSKKNIYIFKEFDLPEITKDSNFESFCLQKIDNQLIAVWGHRGEGEQPAKIYWGKLNLTEYQITNIGAANFKVPFPSGNVRHISDLKIDSAGIVYITSANDSGDDGPFQSAVYIAGYLALRGDQIEWRQNQQLFSIYRNHHHKIEGLELLPGAIGGLIVGTDDENMGSSAYIVGEL</sequence>
<name>K9ZJ28_ANACC</name>